<evidence type="ECO:0000313" key="1">
    <source>
        <dbReference type="EMBL" id="VIP00607.1"/>
    </source>
</evidence>
<dbReference type="KEGG" id="tim:GMBLW1_33530"/>
<dbReference type="RefSeq" id="WP_162655812.1">
    <property type="nucleotide sequence ID" value="NZ_LR593887.1"/>
</dbReference>
<name>A0A6C2YGR8_9BACT</name>
<dbReference type="SUPFAM" id="SSF53756">
    <property type="entry name" value="UDP-Glycosyltransferase/glycogen phosphorylase"/>
    <property type="match status" value="1"/>
</dbReference>
<dbReference type="EMBL" id="LR586016">
    <property type="protein sequence ID" value="VIP00607.1"/>
    <property type="molecule type" value="Genomic_DNA"/>
</dbReference>
<gene>
    <name evidence="1" type="ORF">GMBLW1_33530</name>
</gene>
<evidence type="ECO:0000313" key="2">
    <source>
        <dbReference type="Proteomes" id="UP000464378"/>
    </source>
</evidence>
<dbReference type="EMBL" id="LR593887">
    <property type="protein sequence ID" value="VTR96632.1"/>
    <property type="molecule type" value="Genomic_DNA"/>
</dbReference>
<sequence length="357" mass="39179">MNRTPILFRCDANSDLGYESFYQCLTLASAMQRRRRGTYLMSRLDPFPLFASIQRGGNEAIQAETVAGSPDDCNETIREIRRLNAAAVVVAIPGVTEGYLKELASTGTMVVTLDSEASICNPSRLVINPLLGPSAKAYRIQRGTQMLLGSRYPLVRSVFRRQRPIRAIDPVQPFRALIAMGDNDKTQSLIRTKELLGTTRIDKISVAVRSHHPQLEELKALAAEHGTRLEILTETAELSTRLPRAHFAVTSGDGWSLEMACVGIPQFILAQAPHHVLNAARLDEEGAATYLGEAAHVPATALRHSVQLLLSDPLERFGMSRCARQLIDGRGPDRLVNGIEILLHTAPPVQPVLRIAA</sequence>
<proteinExistence type="predicted"/>
<accession>A0A6C2YGR8</accession>
<dbReference type="AlphaFoldDB" id="A0A6C2YGR8"/>
<dbReference type="Proteomes" id="UP000464378">
    <property type="component" value="Chromosome"/>
</dbReference>
<keyword evidence="2" id="KW-1185">Reference proteome</keyword>
<reference evidence="1" key="1">
    <citation type="submission" date="2019-04" db="EMBL/GenBank/DDBJ databases">
        <authorList>
            <consortium name="Science for Life Laboratories"/>
        </authorList>
    </citation>
    <scope>NUCLEOTIDE SEQUENCE</scope>
    <source>
        <strain evidence="1">MBLW1</strain>
    </source>
</reference>
<dbReference type="Gene3D" id="3.40.50.11190">
    <property type="match status" value="1"/>
</dbReference>
<dbReference type="Gene3D" id="3.40.50.2000">
    <property type="entry name" value="Glycogen Phosphorylase B"/>
    <property type="match status" value="1"/>
</dbReference>
<organism evidence="1">
    <name type="scientific">Tuwongella immobilis</name>
    <dbReference type="NCBI Taxonomy" id="692036"/>
    <lineage>
        <taxon>Bacteria</taxon>
        <taxon>Pseudomonadati</taxon>
        <taxon>Planctomycetota</taxon>
        <taxon>Planctomycetia</taxon>
        <taxon>Gemmatales</taxon>
        <taxon>Gemmataceae</taxon>
        <taxon>Tuwongella</taxon>
    </lineage>
</organism>
<protein>
    <submittedName>
        <fullName evidence="1">Pseudaminic acid biosynthesis-associated protein: Marine sediment metagenome DNA, contig: S01H1_S21519</fullName>
    </submittedName>
</protein>
<dbReference type="InParanoid" id="A0A6C2YGR8"/>